<sequence>MSIKHNTEEYDNPILYDKENNDYTEDIPFLQKWALKAEGTILDIACGTGRVTIPLAKSGHKIVGIDSHEGMLNEAKKKAGKLNLPIEWIQQDCTKLELNFKTDFAFSVGNSFQHFLKNEDQDGLLSSVNRHLFQNGIFIFNTRFPSVEELLQPETEEFWYSYIDDETQYKVDVSTIAKYDALNQLQYYTTIRKYKDETNHIVNEVSTNITLRYVYPKEMERVLANHGFEVIQIYEDWQENLITNDSYSMNFVCKKVSETCK</sequence>
<dbReference type="GO" id="GO:0032259">
    <property type="term" value="P:methylation"/>
    <property type="evidence" value="ECO:0007669"/>
    <property type="project" value="UniProtKB-KW"/>
</dbReference>
<dbReference type="Gene3D" id="2.20.25.110">
    <property type="entry name" value="S-adenosyl-L-methionine-dependent methyltransferases"/>
    <property type="match status" value="1"/>
</dbReference>
<dbReference type="Proteomes" id="UP000036867">
    <property type="component" value="Unassembled WGS sequence"/>
</dbReference>
<reference evidence="4" key="1">
    <citation type="submission" date="2015-08" db="EMBL/GenBank/DDBJ databases">
        <title>Fjat-10028 dsm 16317.</title>
        <authorList>
            <person name="Liu B."/>
            <person name="Wang J."/>
            <person name="Zhu Y."/>
            <person name="Liu G."/>
            <person name="Chen Q."/>
            <person name="Chen Z."/>
            <person name="Lan J."/>
            <person name="Che J."/>
            <person name="Ge C."/>
            <person name="Shi H."/>
            <person name="Pan Z."/>
            <person name="Liu X."/>
        </authorList>
    </citation>
    <scope>NUCLEOTIDE SEQUENCE [LARGE SCALE GENOMIC DNA]</scope>
    <source>
        <strain evidence="4">DSM 16317</strain>
    </source>
</reference>
<dbReference type="RefSeq" id="WP_053417284.1">
    <property type="nucleotide sequence ID" value="NZ_LILB01000005.1"/>
</dbReference>
<keyword evidence="4" id="KW-1185">Reference proteome</keyword>
<evidence type="ECO:0000313" key="3">
    <source>
        <dbReference type="EMBL" id="KOO49093.1"/>
    </source>
</evidence>
<evidence type="ECO:0000259" key="2">
    <source>
        <dbReference type="Pfam" id="PF13649"/>
    </source>
</evidence>
<dbReference type="STRING" id="263475.AMD00_11910"/>
<dbReference type="InterPro" id="IPR041698">
    <property type="entry name" value="Methyltransf_25"/>
</dbReference>
<dbReference type="SUPFAM" id="SSF53335">
    <property type="entry name" value="S-adenosyl-L-methionine-dependent methyltransferases"/>
    <property type="match status" value="1"/>
</dbReference>
<dbReference type="CDD" id="cd02440">
    <property type="entry name" value="AdoMet_MTases"/>
    <property type="match status" value="1"/>
</dbReference>
<keyword evidence="1 3" id="KW-0808">Transferase</keyword>
<dbReference type="AlphaFoldDB" id="A0A0M0LEF6"/>
<dbReference type="PATRIC" id="fig|263475.3.peg.3627"/>
<dbReference type="InterPro" id="IPR029063">
    <property type="entry name" value="SAM-dependent_MTases_sf"/>
</dbReference>
<dbReference type="GeneID" id="301136800"/>
<dbReference type="Pfam" id="PF13649">
    <property type="entry name" value="Methyltransf_25"/>
    <property type="match status" value="1"/>
</dbReference>
<name>A0A0M0LEF6_9BACL</name>
<dbReference type="EMBL" id="LILB01000005">
    <property type="protein sequence ID" value="KOO49093.1"/>
    <property type="molecule type" value="Genomic_DNA"/>
</dbReference>
<organism evidence="3 4">
    <name type="scientific">Viridibacillus arvi</name>
    <dbReference type="NCBI Taxonomy" id="263475"/>
    <lineage>
        <taxon>Bacteria</taxon>
        <taxon>Bacillati</taxon>
        <taxon>Bacillota</taxon>
        <taxon>Bacilli</taxon>
        <taxon>Bacillales</taxon>
        <taxon>Caryophanaceae</taxon>
        <taxon>Viridibacillus</taxon>
    </lineage>
</organism>
<feature type="domain" description="Methyltransferase" evidence="2">
    <location>
        <begin position="41"/>
        <end position="136"/>
    </location>
</feature>
<gene>
    <name evidence="3" type="ORF">AMD00_11910</name>
</gene>
<evidence type="ECO:0000313" key="4">
    <source>
        <dbReference type="Proteomes" id="UP000036867"/>
    </source>
</evidence>
<keyword evidence="3" id="KW-0489">Methyltransferase</keyword>
<protein>
    <submittedName>
        <fullName evidence="3">Methyltransferase</fullName>
    </submittedName>
</protein>
<evidence type="ECO:0000256" key="1">
    <source>
        <dbReference type="ARBA" id="ARBA00022679"/>
    </source>
</evidence>
<dbReference type="OrthoDB" id="9811589at2"/>
<proteinExistence type="predicted"/>
<dbReference type="PANTHER" id="PTHR43861">
    <property type="entry name" value="TRANS-ACONITATE 2-METHYLTRANSFERASE-RELATED"/>
    <property type="match status" value="1"/>
</dbReference>
<dbReference type="Gene3D" id="3.40.50.150">
    <property type="entry name" value="Vaccinia Virus protein VP39"/>
    <property type="match status" value="1"/>
</dbReference>
<dbReference type="GO" id="GO:0008168">
    <property type="term" value="F:methyltransferase activity"/>
    <property type="evidence" value="ECO:0007669"/>
    <property type="project" value="UniProtKB-KW"/>
</dbReference>
<accession>A0A0M0LEF6</accession>
<comment type="caution">
    <text evidence="3">The sequence shown here is derived from an EMBL/GenBank/DDBJ whole genome shotgun (WGS) entry which is preliminary data.</text>
</comment>